<accession>A0ABU3E394</accession>
<gene>
    <name evidence="1" type="ORF">RM549_08015</name>
</gene>
<keyword evidence="2" id="KW-1185">Reference proteome</keyword>
<dbReference type="EMBL" id="JAVRHM010000007">
    <property type="protein sequence ID" value="MDT0689727.1"/>
    <property type="molecule type" value="Genomic_DNA"/>
</dbReference>
<protein>
    <submittedName>
        <fullName evidence="1">Uncharacterized protein</fullName>
    </submittedName>
</protein>
<dbReference type="Proteomes" id="UP001261624">
    <property type="component" value="Unassembled WGS sequence"/>
</dbReference>
<evidence type="ECO:0000313" key="2">
    <source>
        <dbReference type="Proteomes" id="UP001261624"/>
    </source>
</evidence>
<reference evidence="1 2" key="1">
    <citation type="submission" date="2023-09" db="EMBL/GenBank/DDBJ databases">
        <authorList>
            <person name="Rey-Velasco X."/>
        </authorList>
    </citation>
    <scope>NUCLEOTIDE SEQUENCE [LARGE SCALE GENOMIC DNA]</scope>
    <source>
        <strain evidence="1 2">F188</strain>
    </source>
</reference>
<comment type="caution">
    <text evidence="1">The sequence shown here is derived from an EMBL/GenBank/DDBJ whole genome shotgun (WGS) entry which is preliminary data.</text>
</comment>
<proteinExistence type="predicted"/>
<sequence length="653" mass="77533">MIKELVNFTEQLEEPFKILGYSPKEGLHIVVNKITDNQGYSKIDLQNYTYERYDKKMKAEDESEFLADCKMKQKNSWCVNTNKCFDLPTKAIHSCSPFCVAFKREHLKGGKKYKQYEGNKDQIYDRFNAYFEKAFSLFENETEKEEYKLFKQLFTHNDFTLILNEIDSKNAEQREKVHTEILKIQENIKSTSDKASKEKFKEKIRYLNYEELQFKELADSDYIIFYLNRPLSDYKNVHRNYLSDKLFNTSEYNTSKTNETSTYGTSDFLNGFPDKKPFSLHQTASFDIAGRISSEEAKTLYEFLNILPNRSLPNPLPIFIYEEELQKEAISLYEESGFKASYKEILKNLFRKYSQEEIANYYLLYWLFTKNGVIFKDFDFVSKFEFKLPDYCKIVNLLELKQKGSKQLKSYHLSDIFDFELIVFKPLIQNKYYRLDYFSDLKKDEYTGLDQSFSTFSKYRKAVYDYVYKAQRQAISYYAFREMVFARLKDLLKQDSDYGIKEILNIWFSLAEYFINPQKLKITMPSKLNSYHHFVEHLVTTEEKQTNEAITDEEFAFLSGQIIKYLHTKSKSSQSGFNLLEPYTQQSKCEQFKLRIANDFDRYKHQNFSGRFERAASYVLSYETSANLKDLLPEMLAGFFADNKLFSNSKNND</sequence>
<name>A0ABU3E394_9FLAO</name>
<evidence type="ECO:0000313" key="1">
    <source>
        <dbReference type="EMBL" id="MDT0689727.1"/>
    </source>
</evidence>
<organism evidence="1 2">
    <name type="scientific">Autumnicola patrickiae</name>
    <dbReference type="NCBI Taxonomy" id="3075591"/>
    <lineage>
        <taxon>Bacteria</taxon>
        <taxon>Pseudomonadati</taxon>
        <taxon>Bacteroidota</taxon>
        <taxon>Flavobacteriia</taxon>
        <taxon>Flavobacteriales</taxon>
        <taxon>Flavobacteriaceae</taxon>
        <taxon>Autumnicola</taxon>
    </lineage>
</organism>
<dbReference type="RefSeq" id="WP_311683540.1">
    <property type="nucleotide sequence ID" value="NZ_JAVRHM010000007.1"/>
</dbReference>